<reference evidence="3 4" key="1">
    <citation type="submission" date="2022-10" db="EMBL/GenBank/DDBJ databases">
        <title>Paenibacillus description and whole genome data of maize root bacterial community.</title>
        <authorList>
            <person name="Marton D."/>
            <person name="Farkas M."/>
            <person name="Cserhati M."/>
        </authorList>
    </citation>
    <scope>NUCLEOTIDE SEQUENCE [LARGE SCALE GENOMIC DNA]</scope>
    <source>
        <strain evidence="3 4">P96</strain>
    </source>
</reference>
<evidence type="ECO:0000313" key="3">
    <source>
        <dbReference type="EMBL" id="MDP4098967.1"/>
    </source>
</evidence>
<comment type="catalytic activity">
    <reaction evidence="2">
        <text>a 3'-end 2',3'-cyclophospho-ribonucleotide-RNA + H2O = a 3'-end 2'-phospho-ribonucleotide-RNA + H(+)</text>
        <dbReference type="Rhea" id="RHEA:11828"/>
        <dbReference type="Rhea" id="RHEA-COMP:10464"/>
        <dbReference type="Rhea" id="RHEA-COMP:17353"/>
        <dbReference type="ChEBI" id="CHEBI:15377"/>
        <dbReference type="ChEBI" id="CHEBI:15378"/>
        <dbReference type="ChEBI" id="CHEBI:83064"/>
        <dbReference type="ChEBI" id="CHEBI:173113"/>
        <dbReference type="EC" id="3.1.4.58"/>
    </reaction>
</comment>
<keyword evidence="1 2" id="KW-0378">Hydrolase</keyword>
<dbReference type="Proteomes" id="UP001241848">
    <property type="component" value="Unassembled WGS sequence"/>
</dbReference>
<comment type="caution">
    <text evidence="3">The sequence shown here is derived from an EMBL/GenBank/DDBJ whole genome shotgun (WGS) entry which is preliminary data.</text>
</comment>
<comment type="similarity">
    <text evidence="2">Belongs to the 2H phosphoesterase superfamily. ThpR family.</text>
</comment>
<name>A0ABT9FWU7_9BACL</name>
<dbReference type="EMBL" id="JAPCKK010000031">
    <property type="protein sequence ID" value="MDP4098967.1"/>
    <property type="molecule type" value="Genomic_DNA"/>
</dbReference>
<feature type="active site" description="Proton acceptor" evidence="2">
    <location>
        <position position="138"/>
    </location>
</feature>
<dbReference type="InterPro" id="IPR009097">
    <property type="entry name" value="Cyclic_Pdiesterase"/>
</dbReference>
<dbReference type="PANTHER" id="PTHR35561:SF1">
    <property type="entry name" value="RNA 2',3'-CYCLIC PHOSPHODIESTERASE"/>
    <property type="match status" value="1"/>
</dbReference>
<proteinExistence type="inferred from homology"/>
<dbReference type="Gene3D" id="3.90.1140.10">
    <property type="entry name" value="Cyclic phosphodiesterase"/>
    <property type="match status" value="1"/>
</dbReference>
<feature type="short sequence motif" description="HXTX 2" evidence="2">
    <location>
        <begin position="138"/>
        <end position="141"/>
    </location>
</feature>
<keyword evidence="4" id="KW-1185">Reference proteome</keyword>
<gene>
    <name evidence="3" type="primary">thpR</name>
    <name evidence="3" type="ORF">OIN60_19770</name>
</gene>
<dbReference type="EC" id="3.1.4.58" evidence="2"/>
<feature type="active site" description="Proton donor" evidence="2">
    <location>
        <position position="51"/>
    </location>
</feature>
<dbReference type="SUPFAM" id="SSF55144">
    <property type="entry name" value="LigT-like"/>
    <property type="match status" value="1"/>
</dbReference>
<comment type="function">
    <text evidence="2">Hydrolyzes RNA 2',3'-cyclic phosphodiester to an RNA 2'-phosphomonoester.</text>
</comment>
<evidence type="ECO:0000313" key="4">
    <source>
        <dbReference type="Proteomes" id="UP001241848"/>
    </source>
</evidence>
<dbReference type="HAMAP" id="MF_01940">
    <property type="entry name" value="RNA_CPDase"/>
    <property type="match status" value="1"/>
</dbReference>
<evidence type="ECO:0000256" key="2">
    <source>
        <dbReference type="HAMAP-Rule" id="MF_01940"/>
    </source>
</evidence>
<evidence type="ECO:0000256" key="1">
    <source>
        <dbReference type="ARBA" id="ARBA00022801"/>
    </source>
</evidence>
<dbReference type="NCBIfam" id="TIGR02258">
    <property type="entry name" value="2_5_ligase"/>
    <property type="match status" value="1"/>
</dbReference>
<sequence>MTKHGKDNTETERLFTAIRLPGHLQEQVYVWRNDIKRRLSFRKWTDPRDYHITLQFMGDVDMNTIPLVTEALKEAAVKCGAFELYLGAPGAFGKPSSPRVLWRGVEGEMGRLHRLQKTVVEHMIPLGFSPEERPYSPHITVARSYTGAEPAQPLTEGEDAGNQAVWKVTDFVLFATRLGHHPMYKVLQTFPLPTSWP</sequence>
<dbReference type="Pfam" id="PF13563">
    <property type="entry name" value="2_5_RNA_ligase2"/>
    <property type="match status" value="1"/>
</dbReference>
<dbReference type="RefSeq" id="WP_305756586.1">
    <property type="nucleotide sequence ID" value="NZ_JAPCKK010000031.1"/>
</dbReference>
<feature type="short sequence motif" description="HXTX 1" evidence="2">
    <location>
        <begin position="51"/>
        <end position="54"/>
    </location>
</feature>
<protein>
    <recommendedName>
        <fullName evidence="2">RNA 2',3'-cyclic phosphodiesterase</fullName>
        <shortName evidence="2">RNA 2',3'-CPDase</shortName>
        <ecNumber evidence="2">3.1.4.58</ecNumber>
    </recommendedName>
</protein>
<organism evidence="3 4">
    <name type="scientific">Paenibacillus zeirhizosphaerae</name>
    <dbReference type="NCBI Taxonomy" id="2987519"/>
    <lineage>
        <taxon>Bacteria</taxon>
        <taxon>Bacillati</taxon>
        <taxon>Bacillota</taxon>
        <taxon>Bacilli</taxon>
        <taxon>Bacillales</taxon>
        <taxon>Paenibacillaceae</taxon>
        <taxon>Paenibacillus</taxon>
    </lineage>
</organism>
<dbReference type="InterPro" id="IPR004175">
    <property type="entry name" value="RNA_CPDase"/>
</dbReference>
<dbReference type="PANTHER" id="PTHR35561">
    <property type="entry name" value="RNA 2',3'-CYCLIC PHOSPHODIESTERASE"/>
    <property type="match status" value="1"/>
</dbReference>
<accession>A0ABT9FWU7</accession>